<dbReference type="Pfam" id="PF09360">
    <property type="entry name" value="zf-CDGSH"/>
    <property type="match status" value="1"/>
</dbReference>
<evidence type="ECO:0000313" key="7">
    <source>
        <dbReference type="Proteomes" id="UP000186953"/>
    </source>
</evidence>
<evidence type="ECO:0000256" key="3">
    <source>
        <dbReference type="ARBA" id="ARBA00023004"/>
    </source>
</evidence>
<dbReference type="SMART" id="SM00704">
    <property type="entry name" value="ZnF_CDGSH"/>
    <property type="match status" value="1"/>
</dbReference>
<name>A0A1N6UB56_9FLAO</name>
<dbReference type="InterPro" id="IPR042216">
    <property type="entry name" value="MitoNEET_CISD"/>
</dbReference>
<dbReference type="GO" id="GO:0005737">
    <property type="term" value="C:cytoplasm"/>
    <property type="evidence" value="ECO:0007669"/>
    <property type="project" value="UniProtKB-ARBA"/>
</dbReference>
<keyword evidence="4" id="KW-0411">Iron-sulfur</keyword>
<dbReference type="GO" id="GO:0051537">
    <property type="term" value="F:2 iron, 2 sulfur cluster binding"/>
    <property type="evidence" value="ECO:0007669"/>
    <property type="project" value="UniProtKB-KW"/>
</dbReference>
<evidence type="ECO:0000259" key="5">
    <source>
        <dbReference type="SMART" id="SM00704"/>
    </source>
</evidence>
<keyword evidence="3" id="KW-0408">Iron</keyword>
<dbReference type="InterPro" id="IPR018967">
    <property type="entry name" value="FeS-contain_CDGSH-typ"/>
</dbReference>
<proteinExistence type="predicted"/>
<dbReference type="AlphaFoldDB" id="A0A1N6UB56"/>
<organism evidence="6 7">
    <name type="scientific">Maribacter ulvicola</name>
    <dbReference type="NCBI Taxonomy" id="228959"/>
    <lineage>
        <taxon>Bacteria</taxon>
        <taxon>Pseudomonadati</taxon>
        <taxon>Bacteroidota</taxon>
        <taxon>Flavobacteriia</taxon>
        <taxon>Flavobacteriales</taxon>
        <taxon>Flavobacteriaceae</taxon>
        <taxon>Maribacter</taxon>
    </lineage>
</organism>
<protein>
    <submittedName>
        <fullName evidence="6">Zn-finger domain of CDGSH type-containing protein</fullName>
    </submittedName>
</protein>
<dbReference type="EMBL" id="FTMA01000002">
    <property type="protein sequence ID" value="SIQ62813.1"/>
    <property type="molecule type" value="Genomic_DNA"/>
</dbReference>
<reference evidence="7" key="1">
    <citation type="submission" date="2017-01" db="EMBL/GenBank/DDBJ databases">
        <authorList>
            <person name="Varghese N."/>
            <person name="Submissions S."/>
        </authorList>
    </citation>
    <scope>NUCLEOTIDE SEQUENCE [LARGE SCALE GENOMIC DNA]</scope>
    <source>
        <strain evidence="7">DSM 15366</strain>
    </source>
</reference>
<sequence length="75" mass="8369">MSKTKLTINNNGSVKVEGDFEIVDSQGNSYNLQGRTVLGICRCGRSNNKPFCDGSHRNHFEHEATAFDLPPMKKK</sequence>
<keyword evidence="1" id="KW-0001">2Fe-2S</keyword>
<dbReference type="STRING" id="228959.SAMN05421797_102276"/>
<dbReference type="RefSeq" id="WP_076548244.1">
    <property type="nucleotide sequence ID" value="NZ_FTMA01000002.1"/>
</dbReference>
<evidence type="ECO:0000256" key="4">
    <source>
        <dbReference type="ARBA" id="ARBA00023014"/>
    </source>
</evidence>
<feature type="domain" description="Iron-binding zinc finger CDGSH type" evidence="5">
    <location>
        <begin position="21"/>
        <end position="62"/>
    </location>
</feature>
<evidence type="ECO:0000313" key="6">
    <source>
        <dbReference type="EMBL" id="SIQ62813.1"/>
    </source>
</evidence>
<evidence type="ECO:0000256" key="2">
    <source>
        <dbReference type="ARBA" id="ARBA00022723"/>
    </source>
</evidence>
<accession>A0A1N6UB56</accession>
<dbReference type="OrthoDB" id="9795032at2"/>
<gene>
    <name evidence="6" type="ORF">SAMN05421797_102276</name>
</gene>
<keyword evidence="7" id="KW-1185">Reference proteome</keyword>
<dbReference type="Gene3D" id="3.40.5.90">
    <property type="entry name" value="CDGSH iron-sulfur domain, mitoNEET-type"/>
    <property type="match status" value="1"/>
</dbReference>
<keyword evidence="2" id="KW-0479">Metal-binding</keyword>
<evidence type="ECO:0000256" key="1">
    <source>
        <dbReference type="ARBA" id="ARBA00022714"/>
    </source>
</evidence>
<dbReference type="GO" id="GO:0046872">
    <property type="term" value="F:metal ion binding"/>
    <property type="evidence" value="ECO:0007669"/>
    <property type="project" value="UniProtKB-KW"/>
</dbReference>
<dbReference type="Proteomes" id="UP000186953">
    <property type="component" value="Unassembled WGS sequence"/>
</dbReference>